<dbReference type="AlphaFoldDB" id="S5DLA7"/>
<dbReference type="Gene3D" id="3.40.30.10">
    <property type="entry name" value="Glutaredoxin"/>
    <property type="match status" value="1"/>
</dbReference>
<sequence length="73" mass="8544">MSELIFVKTENCELCNKAEKKIGILKLFFSVKTVDVQSEYKEYLLRVPVLIKNEKILDEGVFSRLSILKNLFF</sequence>
<protein>
    <submittedName>
        <fullName evidence="1">MedDCM-OCT-S40-C233-cds6</fullName>
    </submittedName>
</protein>
<name>S5DLA7_9ACTN</name>
<dbReference type="EMBL" id="KC811138">
    <property type="protein sequence ID" value="AGQ19634.1"/>
    <property type="molecule type" value="Genomic_DNA"/>
</dbReference>
<reference evidence="1" key="1">
    <citation type="journal article" date="2013" name="Sci. Rep.">
        <title>Metagenomics uncovers a new group of low GC and ultra-small marine Actinobacteria.</title>
        <authorList>
            <person name="Ghai R."/>
            <person name="Mizuno C.M."/>
            <person name="Picazo A."/>
            <person name="Camacho A."/>
            <person name="Rodriguez-Valera F."/>
        </authorList>
    </citation>
    <scope>NUCLEOTIDE SEQUENCE</scope>
</reference>
<proteinExistence type="predicted"/>
<evidence type="ECO:0000313" key="1">
    <source>
        <dbReference type="EMBL" id="AGQ19634.1"/>
    </source>
</evidence>
<accession>S5DLA7</accession>
<organism evidence="1">
    <name type="scientific">Candidatus Actinomarina minuta</name>
    <dbReference type="NCBI Taxonomy" id="1389454"/>
    <lineage>
        <taxon>Bacteria</taxon>
        <taxon>Bacillati</taxon>
        <taxon>Actinomycetota</taxon>
        <taxon>Actinomycetes</taxon>
        <taxon>Candidatus Actinomarinidae</taxon>
        <taxon>Candidatus Actinomarinales</taxon>
        <taxon>Candidatus Actinomarineae</taxon>
        <taxon>Candidatus Actinomarinaceae</taxon>
        <taxon>Candidatus Actinomarina</taxon>
    </lineage>
</organism>